<dbReference type="GO" id="GO:0042147">
    <property type="term" value="P:retrograde transport, endosome to Golgi"/>
    <property type="evidence" value="ECO:0007669"/>
    <property type="project" value="TreeGrafter"/>
</dbReference>
<comment type="caution">
    <text evidence="2">The sequence shown here is derived from an EMBL/GenBank/DDBJ whole genome shotgun (WGS) entry which is preliminary data.</text>
</comment>
<reference evidence="2" key="1">
    <citation type="journal article" date="2022" name="bioRxiv">
        <title>Deciphering the potential niche of two novel black yeast fungi from a biological soil crust based on their genomes, phenotypes, and melanin regulation.</title>
        <authorList>
            <consortium name="DOE Joint Genome Institute"/>
            <person name="Carr E.C."/>
            <person name="Barton Q."/>
            <person name="Grambo S."/>
            <person name="Sullivan M."/>
            <person name="Renfro C.M."/>
            <person name="Kuo A."/>
            <person name="Pangilinan J."/>
            <person name="Lipzen A."/>
            <person name="Keymanesh K."/>
            <person name="Savage E."/>
            <person name="Barry K."/>
            <person name="Grigoriev I.V."/>
            <person name="Riekhof W.R."/>
            <person name="Harris S.S."/>
        </authorList>
    </citation>
    <scope>NUCLEOTIDE SEQUENCE</scope>
    <source>
        <strain evidence="2">JF 03-4F</strain>
    </source>
</reference>
<sequence length="463" mass="50140">MSNDDADNDAVVILGGGIIGLSIAYHLSKSADFKRHIHIIDSASKLLESASGYAGGFLARDWFRPESAALGELSFELHRQLADAHGGHRRWGYAGSHVYSMSLHGEPEGSRVEDWLLEGTSRAAAVGRRAEGHVSAPGEQVNDDGTPAWMVTQDGASWNVVSGAEDCAQVEPRRLCEFLVEECRRRGVEMHLSTRATGVITTGDGKIVGVETESTDQESGVRSLRCSDIVVAAGCWTPRIIETLFPRNRAKVEIDPLAGHSILYRTPRYAKPFGNVACGQQDKFHGKDENIAYAFYCPPTESWSWAPEAYARLNADSRPEIWVGGLNHDETVLPLPELATDTKKMINRESLAELRKVAVTLTGLKQPGSQAAEDDLEVEWEGLCFRPVSRSGVPIIGQILPKDLGVGFQVSSGAKVWVASGHGPWGISLSLGTGVVMGDLINGHEPRVDISGLKPESRVSSKL</sequence>
<dbReference type="InterPro" id="IPR006076">
    <property type="entry name" value="FAD-dep_OxRdtase"/>
</dbReference>
<dbReference type="GO" id="GO:0005829">
    <property type="term" value="C:cytosol"/>
    <property type="evidence" value="ECO:0007669"/>
    <property type="project" value="GOC"/>
</dbReference>
<gene>
    <name evidence="2" type="ORF">EDD36DRAFT_120266</name>
</gene>
<name>A0AAN6E0N0_9EURO</name>
<dbReference type="AlphaFoldDB" id="A0AAN6E0N0"/>
<dbReference type="Proteomes" id="UP001203852">
    <property type="component" value="Unassembled WGS sequence"/>
</dbReference>
<evidence type="ECO:0000259" key="1">
    <source>
        <dbReference type="Pfam" id="PF01266"/>
    </source>
</evidence>
<keyword evidence="3" id="KW-1185">Reference proteome</keyword>
<dbReference type="Pfam" id="PF01266">
    <property type="entry name" value="DAO"/>
    <property type="match status" value="1"/>
</dbReference>
<evidence type="ECO:0000313" key="3">
    <source>
        <dbReference type="Proteomes" id="UP001203852"/>
    </source>
</evidence>
<dbReference type="EMBL" id="MU404351">
    <property type="protein sequence ID" value="KAI1615990.1"/>
    <property type="molecule type" value="Genomic_DNA"/>
</dbReference>
<feature type="domain" description="FAD dependent oxidoreductase" evidence="1">
    <location>
        <begin position="11"/>
        <end position="439"/>
    </location>
</feature>
<dbReference type="InterPro" id="IPR036188">
    <property type="entry name" value="FAD/NAD-bd_sf"/>
</dbReference>
<evidence type="ECO:0000313" key="2">
    <source>
        <dbReference type="EMBL" id="KAI1615990.1"/>
    </source>
</evidence>
<dbReference type="PANTHER" id="PTHR13847">
    <property type="entry name" value="SARCOSINE DEHYDROGENASE-RELATED"/>
    <property type="match status" value="1"/>
</dbReference>
<organism evidence="2 3">
    <name type="scientific">Exophiala viscosa</name>
    <dbReference type="NCBI Taxonomy" id="2486360"/>
    <lineage>
        <taxon>Eukaryota</taxon>
        <taxon>Fungi</taxon>
        <taxon>Dikarya</taxon>
        <taxon>Ascomycota</taxon>
        <taxon>Pezizomycotina</taxon>
        <taxon>Eurotiomycetes</taxon>
        <taxon>Chaetothyriomycetidae</taxon>
        <taxon>Chaetothyriales</taxon>
        <taxon>Herpotrichiellaceae</taxon>
        <taxon>Exophiala</taxon>
    </lineage>
</organism>
<protein>
    <submittedName>
        <fullName evidence="2">D-amino-acid dehydrogenase</fullName>
    </submittedName>
</protein>
<dbReference type="GO" id="GO:0005770">
    <property type="term" value="C:late endosome"/>
    <property type="evidence" value="ECO:0007669"/>
    <property type="project" value="TreeGrafter"/>
</dbReference>
<dbReference type="PANTHER" id="PTHR13847:SF185">
    <property type="entry name" value="FAD DEPENDENT OXIDOREDUCTASE SUPERFAMILY (AFU_ORTHOLOGUE AFUA_3G02360)"/>
    <property type="match status" value="1"/>
</dbReference>
<dbReference type="Gene3D" id="3.50.50.60">
    <property type="entry name" value="FAD/NAD(P)-binding domain"/>
    <property type="match status" value="3"/>
</dbReference>
<accession>A0AAN6E0N0</accession>
<dbReference type="SUPFAM" id="SSF51905">
    <property type="entry name" value="FAD/NAD(P)-binding domain"/>
    <property type="match status" value="1"/>
</dbReference>
<proteinExistence type="predicted"/>